<evidence type="ECO:0000259" key="4">
    <source>
        <dbReference type="Pfam" id="PF13302"/>
    </source>
</evidence>
<sequence length="239" mass="26820">MKLNKSTAVSTTQALLVPYDHRHVLRYHAWMEDPSIQAATASERLTLEEEYENQESWRASHDKLTFIICQPLPAKDTNRGAMSVVAGSADSPDRMVGDVNLFLYPHESDDENDDQVFVVGEVDIMIAGSKDRGKGVGRAVVSAFLHYICRNSDSILEEYNTNSDGGRNKAAPKLKMFMAKIKQDNSKSIALFRSLGFKQEGDVNYFGEVKFVFQDLDRISANVPEGYAEVAYTRPNDER</sequence>
<keyword evidence="2" id="KW-0808">Transferase</keyword>
<name>A0AA40AQE8_9PEZI</name>
<evidence type="ECO:0000256" key="2">
    <source>
        <dbReference type="ARBA" id="ARBA00022679"/>
    </source>
</evidence>
<dbReference type="SUPFAM" id="SSF55729">
    <property type="entry name" value="Acyl-CoA N-acyltransferases (Nat)"/>
    <property type="match status" value="1"/>
</dbReference>
<dbReference type="Proteomes" id="UP001172102">
    <property type="component" value="Unassembled WGS sequence"/>
</dbReference>
<keyword evidence="3" id="KW-0012">Acyltransferase</keyword>
<organism evidence="5 6">
    <name type="scientific">Lasiosphaeris hirsuta</name>
    <dbReference type="NCBI Taxonomy" id="260670"/>
    <lineage>
        <taxon>Eukaryota</taxon>
        <taxon>Fungi</taxon>
        <taxon>Dikarya</taxon>
        <taxon>Ascomycota</taxon>
        <taxon>Pezizomycotina</taxon>
        <taxon>Sordariomycetes</taxon>
        <taxon>Sordariomycetidae</taxon>
        <taxon>Sordariales</taxon>
        <taxon>Lasiosphaeriaceae</taxon>
        <taxon>Lasiosphaeris</taxon>
    </lineage>
</organism>
<evidence type="ECO:0000256" key="3">
    <source>
        <dbReference type="ARBA" id="ARBA00023315"/>
    </source>
</evidence>
<dbReference type="InterPro" id="IPR000182">
    <property type="entry name" value="GNAT_dom"/>
</dbReference>
<evidence type="ECO:0000313" key="5">
    <source>
        <dbReference type="EMBL" id="KAK0720060.1"/>
    </source>
</evidence>
<feature type="domain" description="N-acetyltransferase" evidence="4">
    <location>
        <begin position="15"/>
        <end position="198"/>
    </location>
</feature>
<evidence type="ECO:0000256" key="1">
    <source>
        <dbReference type="ARBA" id="ARBA00009342"/>
    </source>
</evidence>
<keyword evidence="6" id="KW-1185">Reference proteome</keyword>
<dbReference type="PANTHER" id="PTHR13256:SF16">
    <property type="entry name" value="ALPHA_BETA-TUBULIN-N-ACETYLTRANSFERASE 9"/>
    <property type="match status" value="1"/>
</dbReference>
<dbReference type="Gene3D" id="3.40.630.30">
    <property type="match status" value="1"/>
</dbReference>
<reference evidence="5" key="1">
    <citation type="submission" date="2023-06" db="EMBL/GenBank/DDBJ databases">
        <title>Genome-scale phylogeny and comparative genomics of the fungal order Sordariales.</title>
        <authorList>
            <consortium name="Lawrence Berkeley National Laboratory"/>
            <person name="Hensen N."/>
            <person name="Bonometti L."/>
            <person name="Westerberg I."/>
            <person name="Brannstrom I.O."/>
            <person name="Guillou S."/>
            <person name="Cros-Aarteil S."/>
            <person name="Calhoun S."/>
            <person name="Haridas S."/>
            <person name="Kuo A."/>
            <person name="Mondo S."/>
            <person name="Pangilinan J."/>
            <person name="Riley R."/>
            <person name="Labutti K."/>
            <person name="Andreopoulos B."/>
            <person name="Lipzen A."/>
            <person name="Chen C."/>
            <person name="Yanf M."/>
            <person name="Daum C."/>
            <person name="Ng V."/>
            <person name="Clum A."/>
            <person name="Steindorff A."/>
            <person name="Ohm R."/>
            <person name="Martin F."/>
            <person name="Silar P."/>
            <person name="Natvig D."/>
            <person name="Lalanne C."/>
            <person name="Gautier V."/>
            <person name="Ament-Velasquez S.L."/>
            <person name="Kruys A."/>
            <person name="Hutchinson M.I."/>
            <person name="Powell A.J."/>
            <person name="Barry K."/>
            <person name="Miller A.N."/>
            <person name="Grigoriev I.V."/>
            <person name="Debuchy R."/>
            <person name="Gladieux P."/>
            <person name="Thoren M.H."/>
            <person name="Johannesson H."/>
        </authorList>
    </citation>
    <scope>NUCLEOTIDE SEQUENCE</scope>
    <source>
        <strain evidence="5">SMH4607-1</strain>
    </source>
</reference>
<dbReference type="EMBL" id="JAUKUA010000003">
    <property type="protein sequence ID" value="KAK0720060.1"/>
    <property type="molecule type" value="Genomic_DNA"/>
</dbReference>
<dbReference type="GO" id="GO:0008080">
    <property type="term" value="F:N-acetyltransferase activity"/>
    <property type="evidence" value="ECO:0007669"/>
    <property type="project" value="InterPro"/>
</dbReference>
<proteinExistence type="inferred from homology"/>
<gene>
    <name evidence="5" type="ORF">B0H67DRAFT_643344</name>
</gene>
<accession>A0AA40AQE8</accession>
<dbReference type="InterPro" id="IPR039135">
    <property type="entry name" value="NAT9-like"/>
</dbReference>
<dbReference type="AlphaFoldDB" id="A0AA40AQE8"/>
<dbReference type="Pfam" id="PF13302">
    <property type="entry name" value="Acetyltransf_3"/>
    <property type="match status" value="1"/>
</dbReference>
<dbReference type="InterPro" id="IPR016181">
    <property type="entry name" value="Acyl_CoA_acyltransferase"/>
</dbReference>
<evidence type="ECO:0000313" key="6">
    <source>
        <dbReference type="Proteomes" id="UP001172102"/>
    </source>
</evidence>
<dbReference type="PANTHER" id="PTHR13256">
    <property type="entry name" value="N-ACETYLTRANSFERASE 9"/>
    <property type="match status" value="1"/>
</dbReference>
<protein>
    <submittedName>
        <fullName evidence="5">GNAT domain-containing protein</fullName>
    </submittedName>
</protein>
<comment type="similarity">
    <text evidence="1">Belongs to the acetyltransferase family. GNAT subfamily.</text>
</comment>
<comment type="caution">
    <text evidence="5">The sequence shown here is derived from an EMBL/GenBank/DDBJ whole genome shotgun (WGS) entry which is preliminary data.</text>
</comment>